<dbReference type="Proteomes" id="UP001162972">
    <property type="component" value="Chromosome 5"/>
</dbReference>
<dbReference type="AlphaFoldDB" id="A0AAD6P0K5"/>
<dbReference type="Pfam" id="PF23654">
    <property type="entry name" value="ARM_LIN_2nd"/>
    <property type="match status" value="1"/>
</dbReference>
<evidence type="ECO:0000313" key="8">
    <source>
        <dbReference type="Proteomes" id="UP001162972"/>
    </source>
</evidence>
<comment type="pathway">
    <text evidence="2">Protein modification; protein ubiquitination.</text>
</comment>
<feature type="domain" description="U-box" evidence="6">
    <location>
        <begin position="244"/>
        <end position="319"/>
    </location>
</feature>
<comment type="catalytic activity">
    <reaction evidence="1">
        <text>S-ubiquitinyl-[E2 ubiquitin-conjugating enzyme]-L-cysteine + [acceptor protein]-L-lysine = [E2 ubiquitin-conjugating enzyme]-L-cysteine + N(6)-ubiquitinyl-[acceptor protein]-L-lysine.</text>
        <dbReference type="EC" id="2.3.2.27"/>
    </reaction>
</comment>
<name>A0AAD6P0K5_9ROSI</name>
<dbReference type="EMBL" id="JAPFFJ010000013">
    <property type="protein sequence ID" value="KAJ6412004.1"/>
    <property type="molecule type" value="Genomic_DNA"/>
</dbReference>
<feature type="region of interest" description="Disordered" evidence="5">
    <location>
        <begin position="99"/>
        <end position="147"/>
    </location>
</feature>
<evidence type="ECO:0000256" key="5">
    <source>
        <dbReference type="SAM" id="MobiDB-lite"/>
    </source>
</evidence>
<accession>A0AAD6P0K5</accession>
<dbReference type="PANTHER" id="PTHR47446:SF3">
    <property type="entry name" value="RING-TYPE E3 UBIQUITIN TRANSFERASE"/>
    <property type="match status" value="1"/>
</dbReference>
<evidence type="ECO:0000256" key="2">
    <source>
        <dbReference type="ARBA" id="ARBA00004906"/>
    </source>
</evidence>
<proteinExistence type="predicted"/>
<dbReference type="SUPFAM" id="SSF48371">
    <property type="entry name" value="ARM repeat"/>
    <property type="match status" value="1"/>
</dbReference>
<dbReference type="InterPro" id="IPR052858">
    <property type="entry name" value="E3_ubiquitin-ligase_LIN"/>
</dbReference>
<dbReference type="InterPro" id="IPR013083">
    <property type="entry name" value="Znf_RING/FYVE/PHD"/>
</dbReference>
<keyword evidence="4" id="KW-0808">Transferase</keyword>
<sequence length="736" mass="81892">MKIRGFCAKYYKDCMNSDSTRSKKMIPMLPIADPPVTPLHEVSRSIPGHVKFGPILPRSAGFSPVLSSKHGVRAESRLSVISNLSPNLEESAICDPQEAMPEDRKNDSDSKGQLKPKSQKHSPRAFSPRTSPKISSPNPVVQYKKEHTRSLRLLSCRDTDSISATSLPDSPRLRKDYSSSSPDSDGEVIGLQRSVRKNRSRTRRMSYDNVDNQILERSSLIESDEGSQSYISLPTSEMLTPRSRSPKDFVCPITGHLFNDPVTLETGQTYERKAIQEWVRRGNTTCPITRQPLSSNSLPKTNYVLKRLITSWKEQHPELAQEFSYSETPRNSFSPSSLRENLLVSTASGTFYSPCHTHNSTDSHMHQRSQRFARAQVSTSPTSVISQATIETIIKGLKPYISSLCASENLEECEAAVSAVAKLLKESKGDPAVLSYLSEPTIVNGIAEILSASVSRDVLRTSVYVLSELTFLDESVRDILTSVDSDFDCLAALFKNGLAEAVVLIYQLRPAFAQLSAHNFIPSLLQSIQSKIEDLDDFQFATEPKDAAIAVLEHLLTALVKCLDRVEGKKSIISILLCCMRADKSYRNSIASTIELSPVLELFHSGNDSVRGLCIDFLSELVQLNRRTFCNQILQIIKDEGAFSTMHTFLVYLQMAPMEQQPSLASLLLQLDLLDEPRKMSIYREEAVEALIEALHRKDFSNSQMMALDALVSISARRTSSGGYLHGSLVTEDCRI</sequence>
<protein>
    <recommendedName>
        <fullName evidence="3">RING-type E3 ubiquitin transferase</fullName>
        <ecNumber evidence="3">2.3.2.27</ecNumber>
    </recommendedName>
</protein>
<organism evidence="7 8">
    <name type="scientific">Salix udensis</name>
    <dbReference type="NCBI Taxonomy" id="889485"/>
    <lineage>
        <taxon>Eukaryota</taxon>
        <taxon>Viridiplantae</taxon>
        <taxon>Streptophyta</taxon>
        <taxon>Embryophyta</taxon>
        <taxon>Tracheophyta</taxon>
        <taxon>Spermatophyta</taxon>
        <taxon>Magnoliopsida</taxon>
        <taxon>eudicotyledons</taxon>
        <taxon>Gunneridae</taxon>
        <taxon>Pentapetalae</taxon>
        <taxon>rosids</taxon>
        <taxon>fabids</taxon>
        <taxon>Malpighiales</taxon>
        <taxon>Salicaceae</taxon>
        <taxon>Saliceae</taxon>
        <taxon>Salix</taxon>
    </lineage>
</organism>
<dbReference type="EC" id="2.3.2.27" evidence="3"/>
<dbReference type="PROSITE" id="PS51698">
    <property type="entry name" value="U_BOX"/>
    <property type="match status" value="1"/>
</dbReference>
<feature type="region of interest" description="Disordered" evidence="5">
    <location>
        <begin position="161"/>
        <end position="202"/>
    </location>
</feature>
<dbReference type="GO" id="GO:0061630">
    <property type="term" value="F:ubiquitin protein ligase activity"/>
    <property type="evidence" value="ECO:0007669"/>
    <property type="project" value="UniProtKB-EC"/>
</dbReference>
<dbReference type="PANTHER" id="PTHR47446">
    <property type="entry name" value="RING-TYPE E3 UBIQUITIN TRANSFERASE"/>
    <property type="match status" value="1"/>
</dbReference>
<evidence type="ECO:0000256" key="1">
    <source>
        <dbReference type="ARBA" id="ARBA00000900"/>
    </source>
</evidence>
<dbReference type="Pfam" id="PF04564">
    <property type="entry name" value="U-box"/>
    <property type="match status" value="1"/>
</dbReference>
<dbReference type="SMART" id="SM00504">
    <property type="entry name" value="Ubox"/>
    <property type="match status" value="1"/>
</dbReference>
<reference evidence="7 8" key="1">
    <citation type="journal article" date="2023" name="Int. J. Mol. Sci.">
        <title>De Novo Assembly and Annotation of 11 Diverse Shrub Willow (Salix) Genomes Reveals Novel Gene Organization in Sex-Linked Regions.</title>
        <authorList>
            <person name="Hyden B."/>
            <person name="Feng K."/>
            <person name="Yates T.B."/>
            <person name="Jawdy S."/>
            <person name="Cereghino C."/>
            <person name="Smart L.B."/>
            <person name="Muchero W."/>
        </authorList>
    </citation>
    <scope>NUCLEOTIDE SEQUENCE [LARGE SCALE GENOMIC DNA]</scope>
    <source>
        <tissue evidence="7">Shoot tip</tissue>
    </source>
</reference>
<keyword evidence="8" id="KW-1185">Reference proteome</keyword>
<feature type="compositionally biased region" description="Basic and acidic residues" evidence="5">
    <location>
        <begin position="101"/>
        <end position="112"/>
    </location>
</feature>
<dbReference type="Gene3D" id="3.30.40.10">
    <property type="entry name" value="Zinc/RING finger domain, C3HC4 (zinc finger)"/>
    <property type="match status" value="1"/>
</dbReference>
<evidence type="ECO:0000256" key="4">
    <source>
        <dbReference type="ARBA" id="ARBA00022679"/>
    </source>
</evidence>
<dbReference type="InterPro" id="IPR056514">
    <property type="entry name" value="ARM_LIN_2nd"/>
</dbReference>
<dbReference type="SUPFAM" id="SSF57850">
    <property type="entry name" value="RING/U-box"/>
    <property type="match status" value="1"/>
</dbReference>
<comment type="caution">
    <text evidence="7">The sequence shown here is derived from an EMBL/GenBank/DDBJ whole genome shotgun (WGS) entry which is preliminary data.</text>
</comment>
<evidence type="ECO:0000313" key="7">
    <source>
        <dbReference type="EMBL" id="KAJ6412004.1"/>
    </source>
</evidence>
<dbReference type="CDD" id="cd16664">
    <property type="entry name" value="RING-Ubox_PUB"/>
    <property type="match status" value="1"/>
</dbReference>
<evidence type="ECO:0000256" key="3">
    <source>
        <dbReference type="ARBA" id="ARBA00012483"/>
    </source>
</evidence>
<dbReference type="InterPro" id="IPR045210">
    <property type="entry name" value="RING-Ubox_PUB"/>
</dbReference>
<dbReference type="InterPro" id="IPR055566">
    <property type="entry name" value="ARM_LIN"/>
</dbReference>
<gene>
    <name evidence="7" type="ORF">OIU84_005138</name>
</gene>
<dbReference type="GO" id="GO:0016567">
    <property type="term" value="P:protein ubiquitination"/>
    <property type="evidence" value="ECO:0007669"/>
    <property type="project" value="InterPro"/>
</dbReference>
<dbReference type="Pfam" id="PF23628">
    <property type="entry name" value="ARM_LIN_C"/>
    <property type="match status" value="1"/>
</dbReference>
<dbReference type="InterPro" id="IPR003613">
    <property type="entry name" value="Ubox_domain"/>
</dbReference>
<dbReference type="InterPro" id="IPR011989">
    <property type="entry name" value="ARM-like"/>
</dbReference>
<dbReference type="InterPro" id="IPR016024">
    <property type="entry name" value="ARM-type_fold"/>
</dbReference>
<evidence type="ECO:0000259" key="6">
    <source>
        <dbReference type="PROSITE" id="PS51698"/>
    </source>
</evidence>
<dbReference type="Gene3D" id="1.25.10.10">
    <property type="entry name" value="Leucine-rich Repeat Variant"/>
    <property type="match status" value="1"/>
</dbReference>
<feature type="compositionally biased region" description="Polar residues" evidence="5">
    <location>
        <begin position="128"/>
        <end position="139"/>
    </location>
</feature>